<dbReference type="PIRSF" id="PIRSF027391">
    <property type="entry name" value="Hpre_diP_synt_I"/>
    <property type="match status" value="1"/>
</dbReference>
<feature type="transmembrane region" description="Helical" evidence="1">
    <location>
        <begin position="57"/>
        <end position="73"/>
    </location>
</feature>
<evidence type="ECO:0000256" key="1">
    <source>
        <dbReference type="SAM" id="Phobius"/>
    </source>
</evidence>
<feature type="transmembrane region" description="Helical" evidence="1">
    <location>
        <begin position="35"/>
        <end position="52"/>
    </location>
</feature>
<keyword evidence="1" id="KW-0472">Membrane</keyword>
<protein>
    <submittedName>
        <fullName evidence="2">Heptaprenyl diphosphate synthase</fullName>
    </submittedName>
</protein>
<sequence>MKKTSKMVYLALLVAQALVLHIFESMIPVPFITPGAKLGLSNLVTVIALYTLEDYKEVFIVVLLRIILATMFGGNLSSFMYSVGGGLLSFGAMVLTKELFKDKVSIIGVSSSGAVFHNIGQLLVASAIVRNLGVTLYLPILSIAGIGTGIFIGVSANYLTKHISKIPYFKKIKQ</sequence>
<name>A0A1M6B511_9CLOT</name>
<dbReference type="Pfam" id="PF07456">
    <property type="entry name" value="Hpre_diP_synt_I"/>
    <property type="match status" value="1"/>
</dbReference>
<feature type="transmembrane region" description="Helical" evidence="1">
    <location>
        <begin position="135"/>
        <end position="160"/>
    </location>
</feature>
<accession>A0A1M6B511</accession>
<keyword evidence="1" id="KW-0812">Transmembrane</keyword>
<organism evidence="2 3">
    <name type="scientific">Clostridium amylolyticum</name>
    <dbReference type="NCBI Taxonomy" id="1121298"/>
    <lineage>
        <taxon>Bacteria</taxon>
        <taxon>Bacillati</taxon>
        <taxon>Bacillota</taxon>
        <taxon>Clostridia</taxon>
        <taxon>Eubacteriales</taxon>
        <taxon>Clostridiaceae</taxon>
        <taxon>Clostridium</taxon>
    </lineage>
</organism>
<keyword evidence="3" id="KW-1185">Reference proteome</keyword>
<dbReference type="OrthoDB" id="9799095at2"/>
<evidence type="ECO:0000313" key="3">
    <source>
        <dbReference type="Proteomes" id="UP000184080"/>
    </source>
</evidence>
<dbReference type="Gene3D" id="1.10.1760.20">
    <property type="match status" value="1"/>
</dbReference>
<proteinExistence type="predicted"/>
<dbReference type="InterPro" id="IPR010898">
    <property type="entry name" value="Hpre_diP_synth_I"/>
</dbReference>
<gene>
    <name evidence="2" type="ORF">SAMN05444401_0625</name>
</gene>
<dbReference type="InterPro" id="IPR014535">
    <property type="entry name" value="Hpre_diP_synt_I"/>
</dbReference>
<reference evidence="2 3" key="1">
    <citation type="submission" date="2016-11" db="EMBL/GenBank/DDBJ databases">
        <authorList>
            <person name="Jaros S."/>
            <person name="Januszkiewicz K."/>
            <person name="Wedrychowicz H."/>
        </authorList>
    </citation>
    <scope>NUCLEOTIDE SEQUENCE [LARGE SCALE GENOMIC DNA]</scope>
    <source>
        <strain evidence="2 3">DSM 21864</strain>
    </source>
</reference>
<dbReference type="AlphaFoldDB" id="A0A1M6B511"/>
<keyword evidence="1" id="KW-1133">Transmembrane helix</keyword>
<dbReference type="STRING" id="1121298.SAMN05444401_0625"/>
<evidence type="ECO:0000313" key="2">
    <source>
        <dbReference type="EMBL" id="SHI43553.1"/>
    </source>
</evidence>
<dbReference type="RefSeq" id="WP_073003742.1">
    <property type="nucleotide sequence ID" value="NZ_FQZO01000001.1"/>
</dbReference>
<dbReference type="EMBL" id="FQZO01000001">
    <property type="protein sequence ID" value="SHI43553.1"/>
    <property type="molecule type" value="Genomic_DNA"/>
</dbReference>
<dbReference type="Proteomes" id="UP000184080">
    <property type="component" value="Unassembled WGS sequence"/>
</dbReference>